<protein>
    <submittedName>
        <fullName evidence="2">DUF4919 domain-containing protein</fullName>
    </submittedName>
</protein>
<dbReference type="Proteomes" id="UP000297635">
    <property type="component" value="Unassembled WGS sequence"/>
</dbReference>
<feature type="signal peptide" evidence="1">
    <location>
        <begin position="1"/>
        <end position="20"/>
    </location>
</feature>
<proteinExistence type="predicted"/>
<feature type="chain" id="PRO_5021296872" evidence="1">
    <location>
        <begin position="21"/>
        <end position="236"/>
    </location>
</feature>
<organism evidence="2 3">
    <name type="scientific">Duncaniella freteri</name>
    <dbReference type="NCBI Taxonomy" id="2530391"/>
    <lineage>
        <taxon>Bacteria</taxon>
        <taxon>Pseudomonadati</taxon>
        <taxon>Bacteroidota</taxon>
        <taxon>Bacteroidia</taxon>
        <taxon>Bacteroidales</taxon>
        <taxon>Muribaculaceae</taxon>
        <taxon>Duncaniella</taxon>
    </lineage>
</organism>
<dbReference type="EMBL" id="SJSA01000001">
    <property type="protein sequence ID" value="TGG40071.1"/>
    <property type="molecule type" value="Genomic_DNA"/>
</dbReference>
<evidence type="ECO:0000256" key="1">
    <source>
        <dbReference type="SAM" id="SignalP"/>
    </source>
</evidence>
<dbReference type="AlphaFoldDB" id="A0A4Z0V5I5"/>
<dbReference type="GeneID" id="82149126"/>
<dbReference type="Pfam" id="PF16266">
    <property type="entry name" value="DUF4919"/>
    <property type="match status" value="1"/>
</dbReference>
<comment type="caution">
    <text evidence="2">The sequence shown here is derived from an EMBL/GenBank/DDBJ whole genome shotgun (WGS) entry which is preliminary data.</text>
</comment>
<reference evidence="2 3" key="1">
    <citation type="submission" date="2019-02" db="EMBL/GenBank/DDBJ databases">
        <title>Isolation and identification of novel species under the genus Muribaculum.</title>
        <authorList>
            <person name="Miyake S."/>
            <person name="Ding Y."/>
            <person name="Low A."/>
            <person name="Soh M."/>
            <person name="Seedorf H."/>
        </authorList>
    </citation>
    <scope>NUCLEOTIDE SEQUENCE [LARGE SCALE GENOMIC DNA]</scope>
    <source>
        <strain evidence="2 3">TLL-A3</strain>
    </source>
</reference>
<dbReference type="InterPro" id="IPR032578">
    <property type="entry name" value="DUF4919"/>
</dbReference>
<name>A0A4Z0V5I5_9BACT</name>
<keyword evidence="3" id="KW-1185">Reference proteome</keyword>
<sequence length="236" mass="27647">MPRILTLLLISIAASIGVQAQVLPQLKREKPDLEEIRRATLDHTSPYYYPRLMKEFQRNDTLMKIDKFRHLYLGYMFQEDYNPYRSSERTITYDATLNRSKNLTRQECDSVIAYAEQALSDNPFNLGEMVMLINALRGKGKTNLANIWQYKLNYILMSIVSTGTGLDEENAWYVIEPQHEYVLLNMMDYSVSDHVFYDPSYEYITVRNADGKDSGGFYFNIGPLLEEYYRKHPDEL</sequence>
<dbReference type="RefSeq" id="WP_135471088.1">
    <property type="nucleotide sequence ID" value="NZ_CASCNC010000002.1"/>
</dbReference>
<keyword evidence="1" id="KW-0732">Signal</keyword>
<evidence type="ECO:0000313" key="3">
    <source>
        <dbReference type="Proteomes" id="UP000297635"/>
    </source>
</evidence>
<accession>A0A4Z0V5I5</accession>
<evidence type="ECO:0000313" key="2">
    <source>
        <dbReference type="EMBL" id="TGG40071.1"/>
    </source>
</evidence>
<gene>
    <name evidence="2" type="ORF">EZ315_04915</name>
</gene>